<evidence type="ECO:0000313" key="3">
    <source>
        <dbReference type="Proteomes" id="UP001195769"/>
    </source>
</evidence>
<feature type="region of interest" description="Disordered" evidence="1">
    <location>
        <begin position="369"/>
        <end position="432"/>
    </location>
</feature>
<gene>
    <name evidence="2" type="ORF">F5891DRAFT_961189</name>
</gene>
<dbReference type="Proteomes" id="UP001195769">
    <property type="component" value="Unassembled WGS sequence"/>
</dbReference>
<evidence type="ECO:0000256" key="1">
    <source>
        <dbReference type="SAM" id="MobiDB-lite"/>
    </source>
</evidence>
<dbReference type="AlphaFoldDB" id="A0AAD4DVA4"/>
<dbReference type="EMBL" id="JABBWK010000076">
    <property type="protein sequence ID" value="KAG1894666.1"/>
    <property type="molecule type" value="Genomic_DNA"/>
</dbReference>
<evidence type="ECO:0000313" key="2">
    <source>
        <dbReference type="EMBL" id="KAG1894666.1"/>
    </source>
</evidence>
<proteinExistence type="predicted"/>
<dbReference type="RefSeq" id="XP_041220242.1">
    <property type="nucleotide sequence ID" value="XM_041375796.1"/>
</dbReference>
<reference evidence="2" key="1">
    <citation type="journal article" date="2020" name="New Phytol.">
        <title>Comparative genomics reveals dynamic genome evolution in host specialist ectomycorrhizal fungi.</title>
        <authorList>
            <person name="Lofgren L.A."/>
            <person name="Nguyen N.H."/>
            <person name="Vilgalys R."/>
            <person name="Ruytinx J."/>
            <person name="Liao H.L."/>
            <person name="Branco S."/>
            <person name="Kuo A."/>
            <person name="LaButti K."/>
            <person name="Lipzen A."/>
            <person name="Andreopoulos W."/>
            <person name="Pangilinan J."/>
            <person name="Riley R."/>
            <person name="Hundley H."/>
            <person name="Na H."/>
            <person name="Barry K."/>
            <person name="Grigoriev I.V."/>
            <person name="Stajich J.E."/>
            <person name="Kennedy P.G."/>
        </authorList>
    </citation>
    <scope>NUCLEOTIDE SEQUENCE</scope>
    <source>
        <strain evidence="2">FC203</strain>
    </source>
</reference>
<protein>
    <submittedName>
        <fullName evidence="2">Uncharacterized protein</fullName>
    </submittedName>
</protein>
<keyword evidence="3" id="KW-1185">Reference proteome</keyword>
<accession>A0AAD4DVA4</accession>
<dbReference type="GeneID" id="64670094"/>
<organism evidence="2 3">
    <name type="scientific">Suillus fuscotomentosus</name>
    <dbReference type="NCBI Taxonomy" id="1912939"/>
    <lineage>
        <taxon>Eukaryota</taxon>
        <taxon>Fungi</taxon>
        <taxon>Dikarya</taxon>
        <taxon>Basidiomycota</taxon>
        <taxon>Agaricomycotina</taxon>
        <taxon>Agaricomycetes</taxon>
        <taxon>Agaricomycetidae</taxon>
        <taxon>Boletales</taxon>
        <taxon>Suillineae</taxon>
        <taxon>Suillaceae</taxon>
        <taxon>Suillus</taxon>
    </lineage>
</organism>
<feature type="compositionally biased region" description="Acidic residues" evidence="1">
    <location>
        <begin position="420"/>
        <end position="432"/>
    </location>
</feature>
<comment type="caution">
    <text evidence="2">The sequence shown here is derived from an EMBL/GenBank/DDBJ whole genome shotgun (WGS) entry which is preliminary data.</text>
</comment>
<sequence length="432" mass="48495">MSSPGGEESLSEPLHDANLSTWAARNPTHPMIHCWTPPPRLSDAKKASQKIKKDQRTEIAKCLHDAVAKHLQEQKNGVELLSLAHNVTPKQINDIISNQAKYRTECKVHLNNALIHAKAKEMNSGTFQYTLAELHEMVAQDLQMQDLTKDEKATYMAALSEHREQKVSSMRANNMATARDILVTTERVVKELDNLHTHTGTYGTLFVVQGHINDTIQSMMHGTDNSEDFWEDVYGSPMADFLRQYEQWACTQNQNLNERNSLETVHKQARKLIIRGLVAMTGKRDITMNYSSYETAITETYAVKLVGWPEGVKFISPSNIGTVSEIRKLCDVLKAQTCYWAALTPAEVKIHSAKLDVCRSAGQVVRQPCKKHSDAGIARKHKAPPTTGQANKENRRLSKKVKKNTSAQHREVPKSVEFIESSDEDEGEGEGE</sequence>
<name>A0AAD4DVA4_9AGAM</name>